<keyword evidence="2" id="KW-0812">Transmembrane</keyword>
<feature type="transmembrane region" description="Helical" evidence="2">
    <location>
        <begin position="203"/>
        <end position="222"/>
    </location>
</feature>
<sequence length="394" mass="41407">MGTTGRGPVAQDPAGGNGLTEQESSAFRRTLAGLRLTFTSGVTGAAASAVVVGVILGRAPVFLTGGGVLLLLVLIGFVAGRRSPGPDAPPVTRTALARIEDLRATNGESADVPVEFRLTVAPEPADGRPAYRVVIDQHINLVDIPAYRPGGTAVVEYRPDEPWEVRIVTRPTPEWSRRAEAAEIDSAPASTLVENPGLGEGSWCVLVLFAFLAGAALVVLLFRGELFASDDAAGPASDRPAVTSSASASVSASVSRTFTTSTTVSGPSSLLVLGRMRETVTELAERAGTSDVTAITIRERRMEIRGDSARPPAETLHVQMLPYELFPALVREARTTLGVRTPETWRIDVAPDPGAWQGVGPRVRVTVTGEEGTAHLDADATARIVERRPVAKAG</sequence>
<dbReference type="EMBL" id="CP020570">
    <property type="protein sequence ID" value="ARF63076.1"/>
    <property type="molecule type" value="Genomic_DNA"/>
</dbReference>
<accession>A0A1V0UD77</accession>
<evidence type="ECO:0000256" key="1">
    <source>
        <dbReference type="SAM" id="MobiDB-lite"/>
    </source>
</evidence>
<keyword evidence="2" id="KW-1133">Transmembrane helix</keyword>
<dbReference type="OrthoDB" id="3613228at2"/>
<evidence type="ECO:0000313" key="3">
    <source>
        <dbReference type="EMBL" id="ARF63076.1"/>
    </source>
</evidence>
<proteinExistence type="predicted"/>
<evidence type="ECO:0000313" key="4">
    <source>
        <dbReference type="Proteomes" id="UP000192445"/>
    </source>
</evidence>
<evidence type="ECO:0000256" key="2">
    <source>
        <dbReference type="SAM" id="Phobius"/>
    </source>
</evidence>
<feature type="transmembrane region" description="Helical" evidence="2">
    <location>
        <begin position="62"/>
        <end position="80"/>
    </location>
</feature>
<dbReference type="Proteomes" id="UP000192445">
    <property type="component" value="Chromosome"/>
</dbReference>
<feature type="transmembrane region" description="Helical" evidence="2">
    <location>
        <begin position="36"/>
        <end position="56"/>
    </location>
</feature>
<dbReference type="STRING" id="1935.B1H20_18030"/>
<gene>
    <name evidence="3" type="ORF">B1H20_18030</name>
</gene>
<feature type="region of interest" description="Disordered" evidence="1">
    <location>
        <begin position="1"/>
        <end position="23"/>
    </location>
</feature>
<dbReference type="KEGG" id="svu:B1H20_18030"/>
<protein>
    <submittedName>
        <fullName evidence="3">Uncharacterized protein</fullName>
    </submittedName>
</protein>
<reference evidence="3 4" key="1">
    <citation type="submission" date="2017-03" db="EMBL/GenBank/DDBJ databases">
        <title>Complete Genome Sequence of a natural compounds producer, Streptomyces violaceus S21.</title>
        <authorList>
            <person name="Zhong C."/>
            <person name="Zhao Z."/>
            <person name="Fu J."/>
            <person name="Zong G."/>
            <person name="Qin R."/>
            <person name="Cao G."/>
        </authorList>
    </citation>
    <scope>NUCLEOTIDE SEQUENCE [LARGE SCALE GENOMIC DNA]</scope>
    <source>
        <strain evidence="3 4">S21</strain>
    </source>
</reference>
<name>A0A1V0UD77_STRVN</name>
<dbReference type="AlphaFoldDB" id="A0A1V0UD77"/>
<organism evidence="3 4">
    <name type="scientific">Streptomyces violaceoruber</name>
    <dbReference type="NCBI Taxonomy" id="1935"/>
    <lineage>
        <taxon>Bacteria</taxon>
        <taxon>Bacillati</taxon>
        <taxon>Actinomycetota</taxon>
        <taxon>Actinomycetes</taxon>
        <taxon>Kitasatosporales</taxon>
        <taxon>Streptomycetaceae</taxon>
        <taxon>Streptomyces</taxon>
        <taxon>Streptomyces violaceoruber group</taxon>
    </lineage>
</organism>
<keyword evidence="2" id="KW-0472">Membrane</keyword>